<accession>A0A9D3RM31</accession>
<dbReference type="Proteomes" id="UP001044222">
    <property type="component" value="Chromosome 15"/>
</dbReference>
<dbReference type="AlphaFoldDB" id="A0A9D3RM31"/>
<keyword evidence="3" id="KW-1185">Reference proteome</keyword>
<comment type="caution">
    <text evidence="2">The sequence shown here is derived from an EMBL/GenBank/DDBJ whole genome shotgun (WGS) entry which is preliminary data.</text>
</comment>
<evidence type="ECO:0000313" key="3">
    <source>
        <dbReference type="Proteomes" id="UP001044222"/>
    </source>
</evidence>
<dbReference type="EMBL" id="JAFIRN010000015">
    <property type="protein sequence ID" value="KAG5835245.1"/>
    <property type="molecule type" value="Genomic_DNA"/>
</dbReference>
<name>A0A9D3RM31_ANGAN</name>
<organism evidence="2 3">
    <name type="scientific">Anguilla anguilla</name>
    <name type="common">European freshwater eel</name>
    <name type="synonym">Muraena anguilla</name>
    <dbReference type="NCBI Taxonomy" id="7936"/>
    <lineage>
        <taxon>Eukaryota</taxon>
        <taxon>Metazoa</taxon>
        <taxon>Chordata</taxon>
        <taxon>Craniata</taxon>
        <taxon>Vertebrata</taxon>
        <taxon>Euteleostomi</taxon>
        <taxon>Actinopterygii</taxon>
        <taxon>Neopterygii</taxon>
        <taxon>Teleostei</taxon>
        <taxon>Anguilliformes</taxon>
        <taxon>Anguillidae</taxon>
        <taxon>Anguilla</taxon>
    </lineage>
</organism>
<sequence>MRERNVSRGHGMHVRRLGVSVTDAGCLQSPSEMASLQTDRAAPVELKQETPPPVSTAY</sequence>
<feature type="region of interest" description="Disordered" evidence="1">
    <location>
        <begin position="30"/>
        <end position="58"/>
    </location>
</feature>
<protein>
    <submittedName>
        <fullName evidence="2">Uncharacterized protein</fullName>
    </submittedName>
</protein>
<proteinExistence type="predicted"/>
<gene>
    <name evidence="2" type="ORF">ANANG_G00270320</name>
</gene>
<evidence type="ECO:0000313" key="2">
    <source>
        <dbReference type="EMBL" id="KAG5835245.1"/>
    </source>
</evidence>
<evidence type="ECO:0000256" key="1">
    <source>
        <dbReference type="SAM" id="MobiDB-lite"/>
    </source>
</evidence>
<reference evidence="2" key="1">
    <citation type="submission" date="2021-01" db="EMBL/GenBank/DDBJ databases">
        <title>A chromosome-scale assembly of European eel, Anguilla anguilla.</title>
        <authorList>
            <person name="Henkel C."/>
            <person name="Jong-Raadsen S.A."/>
            <person name="Dufour S."/>
            <person name="Weltzien F.-A."/>
            <person name="Palstra A.P."/>
            <person name="Pelster B."/>
            <person name="Spaink H.P."/>
            <person name="Van Den Thillart G.E."/>
            <person name="Jansen H."/>
            <person name="Zahm M."/>
            <person name="Klopp C."/>
            <person name="Cedric C."/>
            <person name="Louis A."/>
            <person name="Berthelot C."/>
            <person name="Parey E."/>
            <person name="Roest Crollius H."/>
            <person name="Montfort J."/>
            <person name="Robinson-Rechavi M."/>
            <person name="Bucao C."/>
            <person name="Bouchez O."/>
            <person name="Gislard M."/>
            <person name="Lluch J."/>
            <person name="Milhes M."/>
            <person name="Lampietro C."/>
            <person name="Lopez Roques C."/>
            <person name="Donnadieu C."/>
            <person name="Braasch I."/>
            <person name="Desvignes T."/>
            <person name="Postlethwait J."/>
            <person name="Bobe J."/>
            <person name="Guiguen Y."/>
            <person name="Dirks R."/>
        </authorList>
    </citation>
    <scope>NUCLEOTIDE SEQUENCE</scope>
    <source>
        <strain evidence="2">Tag_6206</strain>
        <tissue evidence="2">Liver</tissue>
    </source>
</reference>